<accession>A0ABM3M4I5</accession>
<keyword evidence="6" id="KW-0378">Hydrolase</keyword>
<evidence type="ECO:0000256" key="11">
    <source>
        <dbReference type="ARBA" id="ARBA00039759"/>
    </source>
</evidence>
<evidence type="ECO:0000313" key="14">
    <source>
        <dbReference type="Proteomes" id="UP001652582"/>
    </source>
</evidence>
<dbReference type="Gene3D" id="3.60.15.10">
    <property type="entry name" value="Ribonuclease Z/Hydroxyacylglutathione hydrolase-like"/>
    <property type="match status" value="1"/>
</dbReference>
<dbReference type="RefSeq" id="XP_052746391.1">
    <property type="nucleotide sequence ID" value="XM_052890431.1"/>
</dbReference>
<keyword evidence="3" id="KW-0540">Nuclease</keyword>
<keyword evidence="9" id="KW-0234">DNA repair</keyword>
<dbReference type="Pfam" id="PF07522">
    <property type="entry name" value="DRMBL"/>
    <property type="match status" value="1"/>
</dbReference>
<keyword evidence="7" id="KW-0269">Exonuclease</keyword>
<dbReference type="InterPro" id="IPR036866">
    <property type="entry name" value="RibonucZ/Hydroxyglut_hydro"/>
</dbReference>
<evidence type="ECO:0000259" key="13">
    <source>
        <dbReference type="Pfam" id="PF07522"/>
    </source>
</evidence>
<keyword evidence="5" id="KW-0227">DNA damage</keyword>
<protein>
    <recommendedName>
        <fullName evidence="11">Protein artemis</fullName>
    </recommendedName>
    <alternativeName>
        <fullName evidence="12">DNA cross-link repair 1C protein</fullName>
    </alternativeName>
</protein>
<proteinExistence type="inferred from homology"/>
<evidence type="ECO:0000256" key="10">
    <source>
        <dbReference type="ARBA" id="ARBA00023242"/>
    </source>
</evidence>
<evidence type="ECO:0000256" key="7">
    <source>
        <dbReference type="ARBA" id="ARBA00022839"/>
    </source>
</evidence>
<comment type="similarity">
    <text evidence="2">Belongs to the DNA repair metallo-beta-lactamase (DRMBL) family.</text>
</comment>
<dbReference type="Proteomes" id="UP001652582">
    <property type="component" value="Chromosome 27"/>
</dbReference>
<feature type="domain" description="DNA repair metallo-beta-lactamase" evidence="13">
    <location>
        <begin position="252"/>
        <end position="338"/>
    </location>
</feature>
<evidence type="ECO:0000256" key="1">
    <source>
        <dbReference type="ARBA" id="ARBA00004123"/>
    </source>
</evidence>
<evidence type="ECO:0000256" key="5">
    <source>
        <dbReference type="ARBA" id="ARBA00022763"/>
    </source>
</evidence>
<organism evidence="14 15">
    <name type="scientific">Bicyclus anynana</name>
    <name type="common">Squinting bush brown butterfly</name>
    <dbReference type="NCBI Taxonomy" id="110368"/>
    <lineage>
        <taxon>Eukaryota</taxon>
        <taxon>Metazoa</taxon>
        <taxon>Ecdysozoa</taxon>
        <taxon>Arthropoda</taxon>
        <taxon>Hexapoda</taxon>
        <taxon>Insecta</taxon>
        <taxon>Pterygota</taxon>
        <taxon>Neoptera</taxon>
        <taxon>Endopterygota</taxon>
        <taxon>Lepidoptera</taxon>
        <taxon>Glossata</taxon>
        <taxon>Ditrysia</taxon>
        <taxon>Papilionoidea</taxon>
        <taxon>Nymphalidae</taxon>
        <taxon>Satyrinae</taxon>
        <taxon>Satyrini</taxon>
        <taxon>Mycalesina</taxon>
        <taxon>Bicyclus</taxon>
    </lineage>
</organism>
<dbReference type="PANTHER" id="PTHR23240:SF8">
    <property type="entry name" value="PROTEIN ARTEMIS"/>
    <property type="match status" value="1"/>
</dbReference>
<dbReference type="SUPFAM" id="SSF56281">
    <property type="entry name" value="Metallo-hydrolase/oxidoreductase"/>
    <property type="match status" value="1"/>
</dbReference>
<evidence type="ECO:0000256" key="8">
    <source>
        <dbReference type="ARBA" id="ARBA00023172"/>
    </source>
</evidence>
<evidence type="ECO:0000256" key="3">
    <source>
        <dbReference type="ARBA" id="ARBA00022722"/>
    </source>
</evidence>
<dbReference type="GeneID" id="128198023"/>
<reference evidence="15" key="1">
    <citation type="submission" date="2025-08" db="UniProtKB">
        <authorList>
            <consortium name="RefSeq"/>
        </authorList>
    </citation>
    <scope>IDENTIFICATION</scope>
</reference>
<dbReference type="Gene3D" id="3.40.50.12650">
    <property type="match status" value="1"/>
</dbReference>
<sequence length="380" mass="43840">MYKRTCHSSFAGPIEEIPGVYVDNFENAGKKMARAYFLSHYHQDHVQGLQDISLLETLEKTKACIYTSELTSVIINYEKKHPNLMKYVRALKTGSSVITLPSTENYAETLLTVTLIHAGHCAGSTMFLFTLDSKKILYTGDFRTNTSDLPKYTALHENGAPIKLNALFIDTTFIDVDYEYFPKRSECIDELVFNVKKWLNRGELNAIAIHTSAKYGYEFVFNDIYKQLGVKVYVDEGIWRLYSTIPKLVPGVTNNLNETRIHLCTNKNERTTHKLCIGDEGKKFLYIHLSAMKWYQLSENSSSVNFVTPSRLDVCFATHCSRKEIYDFVKYLSPRKIVGFPNRYVELADKKTSELKFERDIKKRRVDEKVDENLLRAMMD</sequence>
<evidence type="ECO:0000256" key="9">
    <source>
        <dbReference type="ARBA" id="ARBA00023204"/>
    </source>
</evidence>
<keyword evidence="10" id="KW-0539">Nucleus</keyword>
<dbReference type="Pfam" id="PF23023">
    <property type="entry name" value="Anti-Pycsar_Apyc1"/>
    <property type="match status" value="1"/>
</dbReference>
<dbReference type="PANTHER" id="PTHR23240">
    <property type="entry name" value="DNA CROSS-LINK REPAIR PROTEIN PSO2/SNM1-RELATED"/>
    <property type="match status" value="1"/>
</dbReference>
<evidence type="ECO:0000256" key="6">
    <source>
        <dbReference type="ARBA" id="ARBA00022801"/>
    </source>
</evidence>
<evidence type="ECO:0000256" key="12">
    <source>
        <dbReference type="ARBA" id="ARBA00042677"/>
    </source>
</evidence>
<evidence type="ECO:0000313" key="15">
    <source>
        <dbReference type="RefSeq" id="XP_052746391.1"/>
    </source>
</evidence>
<evidence type="ECO:0000256" key="2">
    <source>
        <dbReference type="ARBA" id="ARBA00010304"/>
    </source>
</evidence>
<keyword evidence="8" id="KW-0233">DNA recombination</keyword>
<evidence type="ECO:0000256" key="4">
    <source>
        <dbReference type="ARBA" id="ARBA00022759"/>
    </source>
</evidence>
<keyword evidence="14" id="KW-1185">Reference proteome</keyword>
<gene>
    <name evidence="15" type="primary">LOC128198023</name>
</gene>
<comment type="subcellular location">
    <subcellularLocation>
        <location evidence="1">Nucleus</location>
    </subcellularLocation>
</comment>
<dbReference type="InterPro" id="IPR011084">
    <property type="entry name" value="DRMBL"/>
</dbReference>
<keyword evidence="4" id="KW-0255">Endonuclease</keyword>
<name>A0ABM3M4I5_BICAN</name>